<accession>A0A0S4JSS9</accession>
<organism evidence="3 4">
    <name type="scientific">Bodo saltans</name>
    <name type="common">Flagellated protozoan</name>
    <dbReference type="NCBI Taxonomy" id="75058"/>
    <lineage>
        <taxon>Eukaryota</taxon>
        <taxon>Discoba</taxon>
        <taxon>Euglenozoa</taxon>
        <taxon>Kinetoplastea</taxon>
        <taxon>Metakinetoplastina</taxon>
        <taxon>Eubodonida</taxon>
        <taxon>Bodonidae</taxon>
        <taxon>Bodo</taxon>
    </lineage>
</organism>
<sequence length="384" mass="42271">KVLSAPELWTTAWDVVFWAEGAAGPHGEELSRWMSALGLYTPSIALGRASRLREKKLYLDSFLVLEDALNRCHQSSTEGAVAALELADAAAATVIEHMQHNLHNSFVSPLNEEDILEGQSSLRQLQILAGSTQQQPPTEMNKALFTEKLRGVLRQGLAAARVCASSSAAGEHHVHQAMVFFFTAAACEEYLGLYGHCIATLLDATRTFHTRMCKRSKAAVLQKQQRSSAAVDESGAPLSVANERLVGEDTEANAKAQLIFDEDVLLKCVEAYSCKLLQLRGNTMFFSEVASLLKWTLSPRSQSEIALRLTGLLTKARLIDKCRAVFTTLAPTQNPAERSGELFWGAWATFERDFGVEATFTSCQRTKRNVLAAFSKSEVKFENQ</sequence>
<name>A0A0S4JSS9_BODSA</name>
<keyword evidence="4" id="KW-1185">Reference proteome</keyword>
<evidence type="ECO:0000313" key="4">
    <source>
        <dbReference type="Proteomes" id="UP000051952"/>
    </source>
</evidence>
<dbReference type="InterPro" id="IPR055430">
    <property type="entry name" value="HAT_Syf1_CNRKL1_C"/>
</dbReference>
<feature type="domain" description="Pre-mRNA-splicing factor Syf1/CRNKL1-like C-terminal HAT-repeats" evidence="2">
    <location>
        <begin position="297"/>
        <end position="378"/>
    </location>
</feature>
<reference evidence="4" key="1">
    <citation type="submission" date="2015-09" db="EMBL/GenBank/DDBJ databases">
        <authorList>
            <consortium name="Pathogen Informatics"/>
        </authorList>
    </citation>
    <scope>NUCLEOTIDE SEQUENCE [LARGE SCALE GENOMIC DNA]</scope>
    <source>
        <strain evidence="4">Lake Konstanz</strain>
    </source>
</reference>
<dbReference type="Proteomes" id="UP000051952">
    <property type="component" value="Unassembled WGS sequence"/>
</dbReference>
<evidence type="ECO:0000313" key="3">
    <source>
        <dbReference type="EMBL" id="CUG91606.1"/>
    </source>
</evidence>
<dbReference type="EMBL" id="CYKH01001944">
    <property type="protein sequence ID" value="CUG91606.1"/>
    <property type="molecule type" value="Genomic_DNA"/>
</dbReference>
<protein>
    <recommendedName>
        <fullName evidence="2">Pre-mRNA-splicing factor Syf1/CRNKL1-like C-terminal HAT-repeats domain-containing protein</fullName>
    </recommendedName>
</protein>
<dbReference type="Pfam" id="PF23231">
    <property type="entry name" value="HAT_Syf1_CNRKL1_C"/>
    <property type="match status" value="1"/>
</dbReference>
<keyword evidence="1" id="KW-0677">Repeat</keyword>
<feature type="non-terminal residue" evidence="3">
    <location>
        <position position="1"/>
    </location>
</feature>
<evidence type="ECO:0000256" key="1">
    <source>
        <dbReference type="ARBA" id="ARBA00022737"/>
    </source>
</evidence>
<proteinExistence type="predicted"/>
<evidence type="ECO:0000259" key="2">
    <source>
        <dbReference type="Pfam" id="PF23231"/>
    </source>
</evidence>
<gene>
    <name evidence="3" type="ORF">BSAL_32925</name>
</gene>
<dbReference type="AlphaFoldDB" id="A0A0S4JSS9"/>
<dbReference type="VEuPathDB" id="TriTrypDB:BSAL_32925"/>